<proteinExistence type="predicted"/>
<dbReference type="KEGG" id="mgi:Mflv_4761"/>
<gene>
    <name evidence="1" type="ordered locus">Mflv_4761</name>
</gene>
<name>A4TF41_MYCGI</name>
<dbReference type="HOGENOM" id="CLU_2451412_0_0_11"/>
<reference evidence="1" key="2">
    <citation type="journal article" date="2013" name="PLoS ONE">
        <title>A Gene Expression Study of the Activities of Aromatic Ring-Cleavage Dioxygenases in Mycobacterium gilvum PYR-GCK to Changes in Salinity and pH during Pyrene Degradation.</title>
        <authorList>
            <person name="Badejo A.C."/>
            <person name="Badejo A.O."/>
            <person name="Shin K.H."/>
            <person name="Chai Y.G."/>
        </authorList>
    </citation>
    <scope>NUCLEOTIDE SEQUENCE [LARGE SCALE GENOMIC DNA]</scope>
    <source>
        <strain evidence="1">PYR-GCK</strain>
    </source>
</reference>
<organism evidence="1">
    <name type="scientific">Mycolicibacterium gilvum (strain PYR-GCK)</name>
    <name type="common">Mycobacterium gilvum (strain PYR-GCK)</name>
    <dbReference type="NCBI Taxonomy" id="350054"/>
    <lineage>
        <taxon>Bacteria</taxon>
        <taxon>Bacillati</taxon>
        <taxon>Actinomycetota</taxon>
        <taxon>Actinomycetes</taxon>
        <taxon>Mycobacteriales</taxon>
        <taxon>Mycobacteriaceae</taxon>
        <taxon>Mycolicibacterium</taxon>
    </lineage>
</organism>
<dbReference type="EMBL" id="CP000656">
    <property type="protein sequence ID" value="ABP47229.1"/>
    <property type="molecule type" value="Genomic_DNA"/>
</dbReference>
<reference evidence="1" key="1">
    <citation type="submission" date="2007-04" db="EMBL/GenBank/DDBJ databases">
        <authorList>
            <consortium name="US DOE Joint Genome Institute"/>
            <person name="Copeland A."/>
            <person name="Lucas S."/>
            <person name="Lapidus A."/>
            <person name="Barry K."/>
            <person name="Detter J.C."/>
            <person name="Glavina del Rio T."/>
            <person name="Hammon N."/>
            <person name="Israni S."/>
            <person name="Dalin E."/>
            <person name="Tice H."/>
            <person name="Pitluck S."/>
            <person name="Chain P."/>
            <person name="Malfatti S."/>
            <person name="Shin M."/>
            <person name="Vergez L."/>
            <person name="Schmutz J."/>
            <person name="Larimer F."/>
            <person name="Land M."/>
            <person name="Hauser L."/>
            <person name="Kyrpides N."/>
            <person name="Mikhailova N."/>
            <person name="Miller C."/>
            <person name="Richardson P."/>
        </authorList>
    </citation>
    <scope>NUCLEOTIDE SEQUENCE</scope>
    <source>
        <strain evidence="1">PYR-GCK</strain>
    </source>
</reference>
<protein>
    <submittedName>
        <fullName evidence="1">Uncharacterized protein</fullName>
    </submittedName>
</protein>
<dbReference type="AlphaFoldDB" id="A4TF41"/>
<accession>A4TF41</accession>
<evidence type="ECO:0000313" key="1">
    <source>
        <dbReference type="EMBL" id="ABP47229.1"/>
    </source>
</evidence>
<sequence length="89" mass="9593">MPQSRSPRPATRYNWRRGYGGVDTDAVKIPRSCASRTPLKRLLAEAETVQRCSAGGLEGDPDPSAKCRAGDMLTTTLGMSERLACKPLG</sequence>